<name>D2V6D7_NAEGR</name>
<dbReference type="KEGG" id="ngr:NAEGRDRAFT_47038"/>
<accession>D2V6D7</accession>
<protein>
    <submittedName>
        <fullName evidence="1">Predicted protein</fullName>
    </submittedName>
</protein>
<dbReference type="InParanoid" id="D2V6D7"/>
<evidence type="ECO:0000313" key="1">
    <source>
        <dbReference type="EMBL" id="EFC47430.1"/>
    </source>
</evidence>
<evidence type="ECO:0000313" key="2">
    <source>
        <dbReference type="Proteomes" id="UP000006671"/>
    </source>
</evidence>
<proteinExistence type="predicted"/>
<keyword evidence="2" id="KW-1185">Reference proteome</keyword>
<dbReference type="VEuPathDB" id="AmoebaDB:NAEGRDRAFT_47038"/>
<dbReference type="GeneID" id="8861621"/>
<dbReference type="EMBL" id="GG738854">
    <property type="protein sequence ID" value="EFC47430.1"/>
    <property type="molecule type" value="Genomic_DNA"/>
</dbReference>
<dbReference type="Proteomes" id="UP000006671">
    <property type="component" value="Unassembled WGS sequence"/>
</dbReference>
<gene>
    <name evidence="1" type="ORF">NAEGRDRAFT_47038</name>
</gene>
<dbReference type="AlphaFoldDB" id="D2V6D7"/>
<dbReference type="RefSeq" id="XP_002680174.1">
    <property type="nucleotide sequence ID" value="XM_002680128.1"/>
</dbReference>
<organism evidence="2">
    <name type="scientific">Naegleria gruberi</name>
    <name type="common">Amoeba</name>
    <dbReference type="NCBI Taxonomy" id="5762"/>
    <lineage>
        <taxon>Eukaryota</taxon>
        <taxon>Discoba</taxon>
        <taxon>Heterolobosea</taxon>
        <taxon>Tetramitia</taxon>
        <taxon>Eutetramitia</taxon>
        <taxon>Vahlkampfiidae</taxon>
        <taxon>Naegleria</taxon>
    </lineage>
</organism>
<reference evidence="1 2" key="1">
    <citation type="journal article" date="2010" name="Cell">
        <title>The genome of Naegleria gruberi illuminates early eukaryotic versatility.</title>
        <authorList>
            <person name="Fritz-Laylin L.K."/>
            <person name="Prochnik S.E."/>
            <person name="Ginger M.L."/>
            <person name="Dacks J.B."/>
            <person name="Carpenter M.L."/>
            <person name="Field M.C."/>
            <person name="Kuo A."/>
            <person name="Paredez A."/>
            <person name="Chapman J."/>
            <person name="Pham J."/>
            <person name="Shu S."/>
            <person name="Neupane R."/>
            <person name="Cipriano M."/>
            <person name="Mancuso J."/>
            <person name="Tu H."/>
            <person name="Salamov A."/>
            <person name="Lindquist E."/>
            <person name="Shapiro H."/>
            <person name="Lucas S."/>
            <person name="Grigoriev I.V."/>
            <person name="Cande W.Z."/>
            <person name="Fulton C."/>
            <person name="Rokhsar D.S."/>
            <person name="Dawson S.C."/>
        </authorList>
    </citation>
    <scope>NUCLEOTIDE SEQUENCE [LARGE SCALE GENOMIC DNA]</scope>
    <source>
        <strain evidence="1 2">NEG-M</strain>
    </source>
</reference>
<sequence length="336" mass="39297">MKISSANENPLKKSFLGILSEILVEHNETSNSLVQILSRKLSGFNRKYVKRFSNRIINDEMEMLAMISNNESETVSEWITSMRKDLILKMLYSCYISQTAKYAILNKLLENREPIQRSNILLSVLVHYSSIVTVGTNLWIENQIRSLLERKKLGLIEDETILLIRSFKAFRIDKMEQSAGPLNYNYDGTWFAQQLKLNRDWNELMRKIADEKQLSTITKTLYAANPKKIGKIKYGKRWYDDNLEPDKWKLNPEDKTWEYDKRTQQKNRSNDVTNSEEINLTINDTWHLTISTKTFLINDPSFQRMIVPKQENNSSLCSLSAWESLALCKFTESIQN</sequence>